<dbReference type="Pfam" id="PF13520">
    <property type="entry name" value="AA_permease_2"/>
    <property type="match status" value="1"/>
</dbReference>
<evidence type="ECO:0000256" key="2">
    <source>
        <dbReference type="ARBA" id="ARBA00022475"/>
    </source>
</evidence>
<feature type="transmembrane region" description="Helical" evidence="7">
    <location>
        <begin position="286"/>
        <end position="306"/>
    </location>
</feature>
<proteinExistence type="predicted"/>
<dbReference type="EMBL" id="JBJDQH010000013">
    <property type="protein sequence ID" value="MFK4270188.1"/>
    <property type="molecule type" value="Genomic_DNA"/>
</dbReference>
<feature type="transmembrane region" description="Helical" evidence="7">
    <location>
        <begin position="103"/>
        <end position="125"/>
    </location>
</feature>
<sequence length="460" mass="46251">MSEPGMSEPPPPSPQSPHRPAPAGRLTALQGTALYVGAVLGTGVIALPALAAETAGPASLLAWLALVVVSAPLAATFAALGARYPDAGGVSTYARLAFGERTAAVVGWCFYLAVPPGATAAALFAGSYTEAAVGGGTATRTVTAVVLMAIVTAVNTAGLRVTGRLQLALSGLLIALLLGAVALSLPQARTEHLEPFAPHGWAAIGSAAALLVWSFAGWEAITHLAAEFRDPARDLPRATAAAVVIVGVLYLAVAFAVVAVLGAGAADADAPLGELMARGMGGNARLLAAAAALLLTLGTMNAYYAGAAKLGAALGRDRALPGWLGRGGSAGEIPRRSLGTVSSLAFLSLLVVTAAHTDARPLVLLTTGSFVTVYAIGVAAALRLLPRRGAIRAAALAALVAVAALLVMSGRYLLWPLGVAGAALLYQRLRGRGTTGRVKVGRVREQSDTPVEVVEVAETG</sequence>
<keyword evidence="3 7" id="KW-0812">Transmembrane</keyword>
<dbReference type="PIRSF" id="PIRSF006060">
    <property type="entry name" value="AA_transporter"/>
    <property type="match status" value="1"/>
</dbReference>
<protein>
    <submittedName>
        <fullName evidence="8">APC family permease</fullName>
    </submittedName>
</protein>
<feature type="region of interest" description="Disordered" evidence="6">
    <location>
        <begin position="1"/>
        <end position="23"/>
    </location>
</feature>
<feature type="transmembrane region" description="Helical" evidence="7">
    <location>
        <begin position="362"/>
        <end position="382"/>
    </location>
</feature>
<dbReference type="Gene3D" id="1.20.1740.10">
    <property type="entry name" value="Amino acid/polyamine transporter I"/>
    <property type="match status" value="1"/>
</dbReference>
<keyword evidence="5 7" id="KW-0472">Membrane</keyword>
<evidence type="ECO:0000313" key="8">
    <source>
        <dbReference type="EMBL" id="MFK4270188.1"/>
    </source>
</evidence>
<feature type="transmembrane region" description="Helical" evidence="7">
    <location>
        <begin position="137"/>
        <end position="155"/>
    </location>
</feature>
<evidence type="ECO:0000256" key="4">
    <source>
        <dbReference type="ARBA" id="ARBA00022989"/>
    </source>
</evidence>
<dbReference type="InterPro" id="IPR050367">
    <property type="entry name" value="APC_superfamily"/>
</dbReference>
<comment type="subcellular location">
    <subcellularLocation>
        <location evidence="1">Cell membrane</location>
        <topology evidence="1">Multi-pass membrane protein</topology>
    </subcellularLocation>
</comment>
<keyword evidence="9" id="KW-1185">Reference proteome</keyword>
<feature type="transmembrane region" description="Helical" evidence="7">
    <location>
        <begin position="33"/>
        <end position="52"/>
    </location>
</feature>
<gene>
    <name evidence="8" type="ORF">ACI2L5_35410</name>
</gene>
<dbReference type="RefSeq" id="WP_404747939.1">
    <property type="nucleotide sequence ID" value="NZ_JBJDQH010000013.1"/>
</dbReference>
<keyword evidence="4 7" id="KW-1133">Transmembrane helix</keyword>
<organism evidence="8 9">
    <name type="scientific">Streptomyces milbemycinicus</name>
    <dbReference type="NCBI Taxonomy" id="476552"/>
    <lineage>
        <taxon>Bacteria</taxon>
        <taxon>Bacillati</taxon>
        <taxon>Actinomycetota</taxon>
        <taxon>Actinomycetes</taxon>
        <taxon>Kitasatosporales</taxon>
        <taxon>Streptomycetaceae</taxon>
        <taxon>Streptomyces</taxon>
    </lineage>
</organism>
<evidence type="ECO:0000256" key="7">
    <source>
        <dbReference type="SAM" id="Phobius"/>
    </source>
</evidence>
<accession>A0ABW8LW83</accession>
<feature type="transmembrane region" description="Helical" evidence="7">
    <location>
        <begin position="389"/>
        <end position="407"/>
    </location>
</feature>
<dbReference type="InterPro" id="IPR002293">
    <property type="entry name" value="AA/rel_permease1"/>
</dbReference>
<reference evidence="8 9" key="1">
    <citation type="submission" date="2024-11" db="EMBL/GenBank/DDBJ databases">
        <title>The Natural Products Discovery Center: Release of the First 8490 Sequenced Strains for Exploring Actinobacteria Biosynthetic Diversity.</title>
        <authorList>
            <person name="Kalkreuter E."/>
            <person name="Kautsar S.A."/>
            <person name="Yang D."/>
            <person name="Bader C.D."/>
            <person name="Teijaro C.N."/>
            <person name="Fluegel L."/>
            <person name="Davis C.M."/>
            <person name="Simpson J.R."/>
            <person name="Lauterbach L."/>
            <person name="Steele A.D."/>
            <person name="Gui C."/>
            <person name="Meng S."/>
            <person name="Li G."/>
            <person name="Viehrig K."/>
            <person name="Ye F."/>
            <person name="Su P."/>
            <person name="Kiefer A.F."/>
            <person name="Nichols A."/>
            <person name="Cepeda A.J."/>
            <person name="Yan W."/>
            <person name="Fan B."/>
            <person name="Jiang Y."/>
            <person name="Adhikari A."/>
            <person name="Zheng C.-J."/>
            <person name="Schuster L."/>
            <person name="Cowan T.M."/>
            <person name="Smanski M.J."/>
            <person name="Chevrette M.G."/>
            <person name="De Carvalho L.P.S."/>
            <person name="Shen B."/>
        </authorList>
    </citation>
    <scope>NUCLEOTIDE SEQUENCE [LARGE SCALE GENOMIC DNA]</scope>
    <source>
        <strain evidence="8 9">NPDC020863</strain>
    </source>
</reference>
<evidence type="ECO:0000256" key="3">
    <source>
        <dbReference type="ARBA" id="ARBA00022692"/>
    </source>
</evidence>
<comment type="caution">
    <text evidence="8">The sequence shown here is derived from an EMBL/GenBank/DDBJ whole genome shotgun (WGS) entry which is preliminary data.</text>
</comment>
<feature type="transmembrane region" description="Helical" evidence="7">
    <location>
        <begin position="58"/>
        <end position="82"/>
    </location>
</feature>
<feature type="transmembrane region" description="Helical" evidence="7">
    <location>
        <begin position="200"/>
        <end position="221"/>
    </location>
</feature>
<dbReference type="PANTHER" id="PTHR42770">
    <property type="entry name" value="AMINO ACID TRANSPORTER-RELATED"/>
    <property type="match status" value="1"/>
</dbReference>
<feature type="transmembrane region" description="Helical" evidence="7">
    <location>
        <begin position="338"/>
        <end position="356"/>
    </location>
</feature>
<dbReference type="Proteomes" id="UP001620295">
    <property type="component" value="Unassembled WGS sequence"/>
</dbReference>
<evidence type="ECO:0000313" key="9">
    <source>
        <dbReference type="Proteomes" id="UP001620295"/>
    </source>
</evidence>
<feature type="transmembrane region" description="Helical" evidence="7">
    <location>
        <begin position="167"/>
        <end position="188"/>
    </location>
</feature>
<feature type="transmembrane region" description="Helical" evidence="7">
    <location>
        <begin position="242"/>
        <end position="266"/>
    </location>
</feature>
<feature type="compositionally biased region" description="Pro residues" evidence="6">
    <location>
        <begin position="7"/>
        <end position="20"/>
    </location>
</feature>
<dbReference type="PANTHER" id="PTHR42770:SF13">
    <property type="entry name" value="L-METHIONINE_BRANCHED-CHAIN AMINO ACID EXPORTER YJEH"/>
    <property type="match status" value="1"/>
</dbReference>
<evidence type="ECO:0000256" key="1">
    <source>
        <dbReference type="ARBA" id="ARBA00004651"/>
    </source>
</evidence>
<evidence type="ECO:0000256" key="5">
    <source>
        <dbReference type="ARBA" id="ARBA00023136"/>
    </source>
</evidence>
<keyword evidence="2" id="KW-1003">Cell membrane</keyword>
<evidence type="ECO:0000256" key="6">
    <source>
        <dbReference type="SAM" id="MobiDB-lite"/>
    </source>
</evidence>
<name>A0ABW8LW83_9ACTN</name>